<dbReference type="Proteomes" id="UP000030693">
    <property type="component" value="Unassembled WGS sequence"/>
</dbReference>
<gene>
    <name evidence="2" type="ORF">H696_00515</name>
</gene>
<proteinExistence type="predicted"/>
<dbReference type="EMBL" id="KB932201">
    <property type="protein sequence ID" value="KCV72961.1"/>
    <property type="molecule type" value="Genomic_DNA"/>
</dbReference>
<evidence type="ECO:0000313" key="2">
    <source>
        <dbReference type="EMBL" id="KCV72961.1"/>
    </source>
</evidence>
<name>A0A058ZGA0_FONAL</name>
<dbReference type="AlphaFoldDB" id="A0A058ZGA0"/>
<reference evidence="2" key="1">
    <citation type="submission" date="2013-04" db="EMBL/GenBank/DDBJ databases">
        <title>The Genome Sequence of Fonticula alba ATCC 38817.</title>
        <authorList>
            <consortium name="The Broad Institute Genomics Platform"/>
            <person name="Russ C."/>
            <person name="Cuomo C."/>
            <person name="Burger G."/>
            <person name="Gray M.W."/>
            <person name="Holland P.W.H."/>
            <person name="King N."/>
            <person name="Lang F.B.F."/>
            <person name="Roger A.J."/>
            <person name="Ruiz-Trillo I."/>
            <person name="Brown M."/>
            <person name="Walker B."/>
            <person name="Young S."/>
            <person name="Zeng Q."/>
            <person name="Gargeya S."/>
            <person name="Fitzgerald M."/>
            <person name="Haas B."/>
            <person name="Abouelleil A."/>
            <person name="Allen A.W."/>
            <person name="Alvarado L."/>
            <person name="Arachchi H.M."/>
            <person name="Berlin A.M."/>
            <person name="Chapman S.B."/>
            <person name="Gainer-Dewar J."/>
            <person name="Goldberg J."/>
            <person name="Griggs A."/>
            <person name="Gujja S."/>
            <person name="Hansen M."/>
            <person name="Howarth C."/>
            <person name="Imamovic A."/>
            <person name="Ireland A."/>
            <person name="Larimer J."/>
            <person name="McCowan C."/>
            <person name="Murphy C."/>
            <person name="Pearson M."/>
            <person name="Poon T.W."/>
            <person name="Priest M."/>
            <person name="Roberts A."/>
            <person name="Saif S."/>
            <person name="Shea T."/>
            <person name="Sisk P."/>
            <person name="Sykes S."/>
            <person name="Wortman J."/>
            <person name="Nusbaum C."/>
            <person name="Birren B."/>
        </authorList>
    </citation>
    <scope>NUCLEOTIDE SEQUENCE [LARGE SCALE GENOMIC DNA]</scope>
    <source>
        <strain evidence="2">ATCC 38817</strain>
    </source>
</reference>
<dbReference type="GeneID" id="20525240"/>
<dbReference type="RefSeq" id="XP_009492662.1">
    <property type="nucleotide sequence ID" value="XM_009494387.1"/>
</dbReference>
<protein>
    <submittedName>
        <fullName evidence="2">Uncharacterized protein</fullName>
    </submittedName>
</protein>
<evidence type="ECO:0000256" key="1">
    <source>
        <dbReference type="SAM" id="MobiDB-lite"/>
    </source>
</evidence>
<keyword evidence="3" id="KW-1185">Reference proteome</keyword>
<organism evidence="2">
    <name type="scientific">Fonticula alba</name>
    <name type="common">Slime mold</name>
    <dbReference type="NCBI Taxonomy" id="691883"/>
    <lineage>
        <taxon>Eukaryota</taxon>
        <taxon>Rotosphaerida</taxon>
        <taxon>Fonticulaceae</taxon>
        <taxon>Fonticula</taxon>
    </lineage>
</organism>
<evidence type="ECO:0000313" key="3">
    <source>
        <dbReference type="Proteomes" id="UP000030693"/>
    </source>
</evidence>
<feature type="region of interest" description="Disordered" evidence="1">
    <location>
        <begin position="399"/>
        <end position="421"/>
    </location>
</feature>
<sequence>MMSALFLARAGMPANRATLIGGARSISTWGLVSPSATINRGFPPAAVLSLGPGQPAPTPLGVAAADGDDSAPQENSALPAARKYYTICEPENSRVMLVSTPLHPANPHSPERPLLVEHVIGLGFPGRRPFARQSDAELVLNRPTFAAPLYQAHPGSAEFASLPAATQKALTRHYQRLEQLGVATPLDYPSHILTHDHGNGRVLLSNTVTGQTELLLPGESRLVTLLREANRQLMRAGIIRRLRRNASPMDEDQINAFNTERPSWLMRWLSERFRRRHGFVSPEWAVCAAPGERRYQVVDRNTHRLWDLGHMDPVLGRPRALPEDEPVPGDCSAAAPDTDLLAIDGGQLVFINPDGSRSIALIENPNIIPQAFAKDVAALEQQVMDDETAAGDLISAAAAGGEEPQTLDAPQDTRPLASDQAEEERALWPYTLTIAPFLIMAPGINYIEVELAPPEGCAIVGISGPRVVSEGSIFDRRPLSHINREELQEFKDDNQNFLTNASFEVPPQPPVGLPLPTVQRPQRSASLTLDMYGSAGTGRILADVSVYMRRLENPAAGDGPLVCVGPMFVEHRRVLIPVRVSVHATELPELARRTASLPTSTNPEDVYRRDVETDFRRRILVSQHQLYVDLELPAGESLYHPAQASPAGGQ</sequence>
<accession>A0A058ZGA0</accession>